<evidence type="ECO:0000313" key="2">
    <source>
        <dbReference type="Proteomes" id="UP000886523"/>
    </source>
</evidence>
<comment type="caution">
    <text evidence="1">The sequence shown here is derived from an EMBL/GenBank/DDBJ whole genome shotgun (WGS) entry which is preliminary data.</text>
</comment>
<keyword evidence="2" id="KW-1185">Reference proteome</keyword>
<evidence type="ECO:0000313" key="1">
    <source>
        <dbReference type="EMBL" id="KAF9505937.1"/>
    </source>
</evidence>
<protein>
    <submittedName>
        <fullName evidence="1">Uncharacterized protein</fullName>
    </submittedName>
</protein>
<proteinExistence type="predicted"/>
<name>A0A9P6AI22_9AGAM</name>
<dbReference type="EMBL" id="MU129131">
    <property type="protein sequence ID" value="KAF9505937.1"/>
    <property type="molecule type" value="Genomic_DNA"/>
</dbReference>
<organism evidence="1 2">
    <name type="scientific">Hydnum rufescens UP504</name>
    <dbReference type="NCBI Taxonomy" id="1448309"/>
    <lineage>
        <taxon>Eukaryota</taxon>
        <taxon>Fungi</taxon>
        <taxon>Dikarya</taxon>
        <taxon>Basidiomycota</taxon>
        <taxon>Agaricomycotina</taxon>
        <taxon>Agaricomycetes</taxon>
        <taxon>Cantharellales</taxon>
        <taxon>Hydnaceae</taxon>
        <taxon>Hydnum</taxon>
    </lineage>
</organism>
<reference evidence="1" key="1">
    <citation type="journal article" date="2020" name="Nat. Commun.">
        <title>Large-scale genome sequencing of mycorrhizal fungi provides insights into the early evolution of symbiotic traits.</title>
        <authorList>
            <person name="Miyauchi S."/>
            <person name="Kiss E."/>
            <person name="Kuo A."/>
            <person name="Drula E."/>
            <person name="Kohler A."/>
            <person name="Sanchez-Garcia M."/>
            <person name="Morin E."/>
            <person name="Andreopoulos B."/>
            <person name="Barry K.W."/>
            <person name="Bonito G."/>
            <person name="Buee M."/>
            <person name="Carver A."/>
            <person name="Chen C."/>
            <person name="Cichocki N."/>
            <person name="Clum A."/>
            <person name="Culley D."/>
            <person name="Crous P.W."/>
            <person name="Fauchery L."/>
            <person name="Girlanda M."/>
            <person name="Hayes R.D."/>
            <person name="Keri Z."/>
            <person name="LaButti K."/>
            <person name="Lipzen A."/>
            <person name="Lombard V."/>
            <person name="Magnuson J."/>
            <person name="Maillard F."/>
            <person name="Murat C."/>
            <person name="Nolan M."/>
            <person name="Ohm R.A."/>
            <person name="Pangilinan J."/>
            <person name="Pereira M.F."/>
            <person name="Perotto S."/>
            <person name="Peter M."/>
            <person name="Pfister S."/>
            <person name="Riley R."/>
            <person name="Sitrit Y."/>
            <person name="Stielow J.B."/>
            <person name="Szollosi G."/>
            <person name="Zifcakova L."/>
            <person name="Stursova M."/>
            <person name="Spatafora J.W."/>
            <person name="Tedersoo L."/>
            <person name="Vaario L.M."/>
            <person name="Yamada A."/>
            <person name="Yan M."/>
            <person name="Wang P."/>
            <person name="Xu J."/>
            <person name="Bruns T."/>
            <person name="Baldrian P."/>
            <person name="Vilgalys R."/>
            <person name="Dunand C."/>
            <person name="Henrissat B."/>
            <person name="Grigoriev I.V."/>
            <person name="Hibbett D."/>
            <person name="Nagy L.G."/>
            <person name="Martin F.M."/>
        </authorList>
    </citation>
    <scope>NUCLEOTIDE SEQUENCE</scope>
    <source>
        <strain evidence="1">UP504</strain>
    </source>
</reference>
<accession>A0A9P6AI22</accession>
<feature type="non-terminal residue" evidence="1">
    <location>
        <position position="67"/>
    </location>
</feature>
<dbReference type="AlphaFoldDB" id="A0A9P6AI22"/>
<sequence length="67" mass="7525">MMPVTQLPHIAVPPITSSTTKERAVFESPPTRAAKCLYALPQSTDERDEGIRCQVLRLKFKKLADEL</sequence>
<gene>
    <name evidence="1" type="ORF">BS47DRAFT_1353449</name>
</gene>
<dbReference type="Proteomes" id="UP000886523">
    <property type="component" value="Unassembled WGS sequence"/>
</dbReference>